<keyword evidence="3" id="KW-1185">Reference proteome</keyword>
<accession>A0A9P3G3Y4</accession>
<evidence type="ECO:0000313" key="2">
    <source>
        <dbReference type="EMBL" id="GJE87180.1"/>
    </source>
</evidence>
<feature type="region of interest" description="Disordered" evidence="1">
    <location>
        <begin position="118"/>
        <end position="141"/>
    </location>
</feature>
<dbReference type="EMBL" id="BPQB01000005">
    <property type="protein sequence ID" value="GJE87180.1"/>
    <property type="molecule type" value="Genomic_DNA"/>
</dbReference>
<gene>
    <name evidence="2" type="ORF">PsYK624_032630</name>
</gene>
<sequence length="141" mass="15744">MPALVTNEAASCTATCRGLPSIVGAWWDRSSSVSASYVLGPGMSVSSIFNDTRRRIVRAWPQELTWPWRDGHRQLHKVSRTQALIVDLRQRRLTARGEVKYARTVAVIPPEIWPPRPSLSANAVRRDTSPRADAARSAMPR</sequence>
<evidence type="ECO:0000313" key="3">
    <source>
        <dbReference type="Proteomes" id="UP000703269"/>
    </source>
</evidence>
<protein>
    <submittedName>
        <fullName evidence="2">Uncharacterized protein</fullName>
    </submittedName>
</protein>
<organism evidence="2 3">
    <name type="scientific">Phanerochaete sordida</name>
    <dbReference type="NCBI Taxonomy" id="48140"/>
    <lineage>
        <taxon>Eukaryota</taxon>
        <taxon>Fungi</taxon>
        <taxon>Dikarya</taxon>
        <taxon>Basidiomycota</taxon>
        <taxon>Agaricomycotina</taxon>
        <taxon>Agaricomycetes</taxon>
        <taxon>Polyporales</taxon>
        <taxon>Phanerochaetaceae</taxon>
        <taxon>Phanerochaete</taxon>
    </lineage>
</organism>
<evidence type="ECO:0000256" key="1">
    <source>
        <dbReference type="SAM" id="MobiDB-lite"/>
    </source>
</evidence>
<dbReference type="AlphaFoldDB" id="A0A9P3G3Y4"/>
<dbReference type="Proteomes" id="UP000703269">
    <property type="component" value="Unassembled WGS sequence"/>
</dbReference>
<feature type="compositionally biased region" description="Basic and acidic residues" evidence="1">
    <location>
        <begin position="124"/>
        <end position="134"/>
    </location>
</feature>
<comment type="caution">
    <text evidence="2">The sequence shown here is derived from an EMBL/GenBank/DDBJ whole genome shotgun (WGS) entry which is preliminary data.</text>
</comment>
<reference evidence="2 3" key="1">
    <citation type="submission" date="2021-08" db="EMBL/GenBank/DDBJ databases">
        <title>Draft Genome Sequence of Phanerochaete sordida strain YK-624.</title>
        <authorList>
            <person name="Mori T."/>
            <person name="Dohra H."/>
            <person name="Suzuki T."/>
            <person name="Kawagishi H."/>
            <person name="Hirai H."/>
        </authorList>
    </citation>
    <scope>NUCLEOTIDE SEQUENCE [LARGE SCALE GENOMIC DNA]</scope>
    <source>
        <strain evidence="2 3">YK-624</strain>
    </source>
</reference>
<proteinExistence type="predicted"/>
<name>A0A9P3G3Y4_9APHY</name>